<dbReference type="EMBL" id="NGJY01000004">
    <property type="protein sequence ID" value="RSU01984.1"/>
    <property type="molecule type" value="Genomic_DNA"/>
</dbReference>
<dbReference type="Pfam" id="PF01547">
    <property type="entry name" value="SBP_bac_1"/>
    <property type="match status" value="1"/>
</dbReference>
<evidence type="ECO:0008006" key="9">
    <source>
        <dbReference type="Google" id="ProtNLM"/>
    </source>
</evidence>
<evidence type="ECO:0000313" key="7">
    <source>
        <dbReference type="EMBL" id="RSU01984.1"/>
    </source>
</evidence>
<reference evidence="7 8" key="1">
    <citation type="submission" date="2017-05" db="EMBL/GenBank/DDBJ databases">
        <title>Vagococcus spp. assemblies.</title>
        <authorList>
            <person name="Gulvik C.A."/>
        </authorList>
    </citation>
    <scope>NUCLEOTIDE SEQUENCE [LARGE SCALE GENOMIC DNA]</scope>
    <source>
        <strain evidence="7 8">CCUG 41755</strain>
    </source>
</reference>
<dbReference type="OrthoDB" id="9787283at2"/>
<keyword evidence="3" id="KW-0472">Membrane</keyword>
<keyword evidence="1" id="KW-1003">Cell membrane</keyword>
<feature type="chain" id="PRO_5038489695" description="ABC transporter substrate-binding protein" evidence="6">
    <location>
        <begin position="22"/>
        <end position="542"/>
    </location>
</feature>
<keyword evidence="8" id="KW-1185">Reference proteome</keyword>
<protein>
    <recommendedName>
        <fullName evidence="9">ABC transporter substrate-binding protein</fullName>
    </recommendedName>
</protein>
<dbReference type="RefSeq" id="WP_126832417.1">
    <property type="nucleotide sequence ID" value="NZ_CBCRYB010000005.1"/>
</dbReference>
<dbReference type="InterPro" id="IPR050490">
    <property type="entry name" value="Bact_solute-bd_prot1"/>
</dbReference>
<evidence type="ECO:0000256" key="5">
    <source>
        <dbReference type="ARBA" id="ARBA00023288"/>
    </source>
</evidence>
<keyword evidence="2 6" id="KW-0732">Signal</keyword>
<evidence type="ECO:0000256" key="6">
    <source>
        <dbReference type="SAM" id="SignalP"/>
    </source>
</evidence>
<keyword evidence="5" id="KW-0449">Lipoprotein</keyword>
<dbReference type="Gene3D" id="3.40.190.10">
    <property type="entry name" value="Periplasmic binding protein-like II"/>
    <property type="match status" value="2"/>
</dbReference>
<dbReference type="Proteomes" id="UP000287101">
    <property type="component" value="Unassembled WGS sequence"/>
</dbReference>
<keyword evidence="4" id="KW-0564">Palmitate</keyword>
<sequence>MKSKNKLVLGALICTGFLLTACGGGKDVSKGNESEYKPYGKYDDTVTFTMGKNQRDVSTLPKGQTQEDNFASQYLLEEGNIKMKIDWEAANFTQKVSLATSTGEIPDVMIVGEDQFKELADNGLLQDLSKAYEKAASDDIKERMDSYDFDALEYGKVDDQLLGIPAPYYYYEQTLTWIRKDWLDKVDAKLPTNLDELYDLAKLFVEKDLAGNGKTVGILPNDKVAGVFGESYDLAPIFNQYNSYPRQWIEKDGKVEYGSIQPETKDVLGKLSELYKDGVIDKQFAVRTLEERQGLVADSLGIQFAPFWTTLTDMKETIKSNPEADWIPCAIPLKTGEKTQSFYAKPIINYLVVRKDYEHPEAIMRAMNLSYDFRWSNTEEARKFRDDKLGKGVDWPWGFVPVELDVRFAKNNQDDSRAVAKALETGKTKDLSPRMIPTYEAGKKYLEKGTADPDSWGTYKQYVEGLGISSNEEINEYHHMAFYGKTKGMKTKWANLEKIEDETFLKIITGEKSLDEFDKFVKQWKSIGGTDITEEVNKEVSK</sequence>
<dbReference type="PANTHER" id="PTHR43649">
    <property type="entry name" value="ARABINOSE-BINDING PROTEIN-RELATED"/>
    <property type="match status" value="1"/>
</dbReference>
<feature type="signal peptide" evidence="6">
    <location>
        <begin position="1"/>
        <end position="21"/>
    </location>
</feature>
<gene>
    <name evidence="7" type="ORF">CBF31_09480</name>
</gene>
<organism evidence="7 8">
    <name type="scientific">Vagococcus fessus</name>
    <dbReference type="NCBI Taxonomy" id="120370"/>
    <lineage>
        <taxon>Bacteria</taxon>
        <taxon>Bacillati</taxon>
        <taxon>Bacillota</taxon>
        <taxon>Bacilli</taxon>
        <taxon>Lactobacillales</taxon>
        <taxon>Enterococcaceae</taxon>
        <taxon>Vagococcus</taxon>
    </lineage>
</organism>
<name>A0A430A5D9_9ENTE</name>
<accession>A0A430A5D9</accession>
<evidence type="ECO:0000256" key="1">
    <source>
        <dbReference type="ARBA" id="ARBA00022475"/>
    </source>
</evidence>
<evidence type="ECO:0000313" key="8">
    <source>
        <dbReference type="Proteomes" id="UP000287101"/>
    </source>
</evidence>
<dbReference type="AlphaFoldDB" id="A0A430A5D9"/>
<dbReference type="InterPro" id="IPR006059">
    <property type="entry name" value="SBP"/>
</dbReference>
<dbReference type="PANTHER" id="PTHR43649:SF33">
    <property type="entry name" value="POLYGALACTURONAN_RHAMNOGALACTURONAN-BINDING PROTEIN YTCQ"/>
    <property type="match status" value="1"/>
</dbReference>
<dbReference type="PROSITE" id="PS51257">
    <property type="entry name" value="PROKAR_LIPOPROTEIN"/>
    <property type="match status" value="1"/>
</dbReference>
<evidence type="ECO:0000256" key="4">
    <source>
        <dbReference type="ARBA" id="ARBA00023139"/>
    </source>
</evidence>
<dbReference type="SUPFAM" id="SSF53850">
    <property type="entry name" value="Periplasmic binding protein-like II"/>
    <property type="match status" value="1"/>
</dbReference>
<comment type="caution">
    <text evidence="7">The sequence shown here is derived from an EMBL/GenBank/DDBJ whole genome shotgun (WGS) entry which is preliminary data.</text>
</comment>
<evidence type="ECO:0000256" key="2">
    <source>
        <dbReference type="ARBA" id="ARBA00022729"/>
    </source>
</evidence>
<evidence type="ECO:0000256" key="3">
    <source>
        <dbReference type="ARBA" id="ARBA00023136"/>
    </source>
</evidence>
<proteinExistence type="predicted"/>